<keyword evidence="3" id="KW-1185">Reference proteome</keyword>
<keyword evidence="2" id="KW-0808">Transferase</keyword>
<proteinExistence type="predicted"/>
<dbReference type="RefSeq" id="WP_245701199.1">
    <property type="nucleotide sequence ID" value="NZ_FMYM01000008.1"/>
</dbReference>
<evidence type="ECO:0000313" key="2">
    <source>
        <dbReference type="EMBL" id="SDC38862.1"/>
    </source>
</evidence>
<dbReference type="Proteomes" id="UP000242662">
    <property type="component" value="Unassembled WGS sequence"/>
</dbReference>
<organism evidence="2 3">
    <name type="scientific">Shouchella lonarensis</name>
    <dbReference type="NCBI Taxonomy" id="1464122"/>
    <lineage>
        <taxon>Bacteria</taxon>
        <taxon>Bacillati</taxon>
        <taxon>Bacillota</taxon>
        <taxon>Bacilli</taxon>
        <taxon>Bacillales</taxon>
        <taxon>Bacillaceae</taxon>
        <taxon>Shouchella</taxon>
    </lineage>
</organism>
<dbReference type="GO" id="GO:0016740">
    <property type="term" value="F:transferase activity"/>
    <property type="evidence" value="ECO:0007669"/>
    <property type="project" value="UniProtKB-KW"/>
</dbReference>
<protein>
    <submittedName>
        <fullName evidence="2">Glycosyl transferases group 1</fullName>
    </submittedName>
</protein>
<evidence type="ECO:0000259" key="1">
    <source>
        <dbReference type="Pfam" id="PF13524"/>
    </source>
</evidence>
<dbReference type="Pfam" id="PF13524">
    <property type="entry name" value="Glyco_trans_1_2"/>
    <property type="match status" value="1"/>
</dbReference>
<dbReference type="AlphaFoldDB" id="A0A1G6L6C2"/>
<reference evidence="3" key="1">
    <citation type="submission" date="2016-09" db="EMBL/GenBank/DDBJ databases">
        <authorList>
            <person name="Varghese N."/>
            <person name="Submissions S."/>
        </authorList>
    </citation>
    <scope>NUCLEOTIDE SEQUENCE [LARGE SCALE GENOMIC DNA]</scope>
    <source>
        <strain evidence="3">25nlg</strain>
    </source>
</reference>
<accession>A0A1G6L6C2</accession>
<dbReference type="EMBL" id="FMYM01000008">
    <property type="protein sequence ID" value="SDC38862.1"/>
    <property type="molecule type" value="Genomic_DNA"/>
</dbReference>
<dbReference type="InterPro" id="IPR055259">
    <property type="entry name" value="YkvP/CgeB_Glyco_trans-like"/>
</dbReference>
<sequence>MLKILILIKPFHRQYPKHQPKMDMITAIERYADVRYWHTDGHIHNIINELSFKPDFIFHYDMSKYLSPNIEGLKQTKIPKGCFVYDVHWKQTAKKMFFLKNNFDLIFSVSKNPFLAVFPELASKFRWLPWAINPAIFKDWKQKKDILYLLTGLVYSTDPDWRSYAQQARKGRYLFRETVLSKMKNEPGFVFHPHPGHLTSDKNALVNKNYAKQINRAHIFFTCGARVPKAGKYPVQKFFEAPACKTLLLAEPNEDIRDLGFIDGVNYVACDTNDFYNKARYYIDNERERKKITEAGYQLIRHNHTNNIRAKQFVRIVQTFLDMQ</sequence>
<evidence type="ECO:0000313" key="3">
    <source>
        <dbReference type="Proteomes" id="UP000242662"/>
    </source>
</evidence>
<feature type="domain" description="Spore protein YkvP/CgeB glycosyl transferase-like" evidence="1">
    <location>
        <begin position="179"/>
        <end position="314"/>
    </location>
</feature>
<name>A0A1G6L6C2_9BACI</name>
<dbReference type="STRING" id="1464122.SAMN05421737_10819"/>
<gene>
    <name evidence="2" type="ORF">SAMN05421737_10819</name>
</gene>